<evidence type="ECO:0000256" key="4">
    <source>
        <dbReference type="ARBA" id="ARBA00010217"/>
    </source>
</evidence>
<proteinExistence type="inferred from homology"/>
<keyword evidence="24" id="KW-1185">Reference proteome</keyword>
<evidence type="ECO:0000256" key="3">
    <source>
        <dbReference type="ARBA" id="ARBA00008536"/>
    </source>
</evidence>
<dbReference type="PROSITE" id="PS50011">
    <property type="entry name" value="PROTEIN_KINASE_DOM"/>
    <property type="match status" value="1"/>
</dbReference>
<evidence type="ECO:0000256" key="10">
    <source>
        <dbReference type="ARBA" id="ARBA00022734"/>
    </source>
</evidence>
<dbReference type="Pfam" id="PF00069">
    <property type="entry name" value="Pkinase"/>
    <property type="match status" value="1"/>
</dbReference>
<evidence type="ECO:0000256" key="15">
    <source>
        <dbReference type="ARBA" id="ARBA00023136"/>
    </source>
</evidence>
<dbReference type="Pfam" id="PF00139">
    <property type="entry name" value="Lectin_legB"/>
    <property type="match status" value="1"/>
</dbReference>
<feature type="chain" id="PRO_5043326518" description="non-specific serine/threonine protein kinase" evidence="21">
    <location>
        <begin position="28"/>
        <end position="707"/>
    </location>
</feature>
<dbReference type="Gene3D" id="1.10.510.10">
    <property type="entry name" value="Transferase(Phosphotransferase) domain 1"/>
    <property type="match status" value="1"/>
</dbReference>
<evidence type="ECO:0000256" key="16">
    <source>
        <dbReference type="ARBA" id="ARBA00023170"/>
    </source>
</evidence>
<dbReference type="AlphaFoldDB" id="A0AAV2G7A7"/>
<feature type="binding site" evidence="19">
    <location>
        <position position="394"/>
    </location>
    <ligand>
        <name>ATP</name>
        <dbReference type="ChEBI" id="CHEBI:30616"/>
    </ligand>
</feature>
<evidence type="ECO:0000256" key="17">
    <source>
        <dbReference type="ARBA" id="ARBA00047899"/>
    </source>
</evidence>
<dbReference type="InterPro" id="IPR050528">
    <property type="entry name" value="L-type_Lectin-RKs"/>
</dbReference>
<evidence type="ECO:0000256" key="14">
    <source>
        <dbReference type="ARBA" id="ARBA00022989"/>
    </source>
</evidence>
<evidence type="ECO:0000256" key="20">
    <source>
        <dbReference type="SAM" id="Phobius"/>
    </source>
</evidence>
<comment type="similarity">
    <text evidence="2">Belongs to the leguminous lectin family.</text>
</comment>
<reference evidence="23 24" key="1">
    <citation type="submission" date="2024-04" db="EMBL/GenBank/DDBJ databases">
        <authorList>
            <person name="Fracassetti M."/>
        </authorList>
    </citation>
    <scope>NUCLEOTIDE SEQUENCE [LARGE SCALE GENOMIC DNA]</scope>
</reference>
<dbReference type="InterPro" id="IPR000719">
    <property type="entry name" value="Prot_kinase_dom"/>
</dbReference>
<dbReference type="Gene3D" id="3.30.200.20">
    <property type="entry name" value="Phosphorylase Kinase, domain 1"/>
    <property type="match status" value="1"/>
</dbReference>
<evidence type="ECO:0000256" key="12">
    <source>
        <dbReference type="ARBA" id="ARBA00022777"/>
    </source>
</evidence>
<dbReference type="FunFam" id="2.60.120.200:FF:000246">
    <property type="entry name" value="L-type lectin-domain containing receptor kinase V.9"/>
    <property type="match status" value="1"/>
</dbReference>
<evidence type="ECO:0000259" key="22">
    <source>
        <dbReference type="PROSITE" id="PS50011"/>
    </source>
</evidence>
<evidence type="ECO:0000313" key="24">
    <source>
        <dbReference type="Proteomes" id="UP001497516"/>
    </source>
</evidence>
<dbReference type="InterPro" id="IPR017441">
    <property type="entry name" value="Protein_kinase_ATP_BS"/>
</dbReference>
<gene>
    <name evidence="23" type="ORF">LTRI10_LOCUS46273</name>
</gene>
<evidence type="ECO:0000256" key="19">
    <source>
        <dbReference type="PROSITE-ProRule" id="PRU10141"/>
    </source>
</evidence>
<evidence type="ECO:0000256" key="18">
    <source>
        <dbReference type="ARBA" id="ARBA00048679"/>
    </source>
</evidence>
<keyword evidence="16" id="KW-0675">Receptor</keyword>
<dbReference type="EMBL" id="OZ034821">
    <property type="protein sequence ID" value="CAL1406556.1"/>
    <property type="molecule type" value="Genomic_DNA"/>
</dbReference>
<keyword evidence="11 19" id="KW-0547">Nucleotide-binding</keyword>
<dbReference type="EC" id="2.7.11.1" evidence="5"/>
<feature type="domain" description="Protein kinase" evidence="22">
    <location>
        <begin position="365"/>
        <end position="650"/>
    </location>
</feature>
<dbReference type="InterPro" id="IPR013320">
    <property type="entry name" value="ConA-like_dom_sf"/>
</dbReference>
<evidence type="ECO:0000256" key="1">
    <source>
        <dbReference type="ARBA" id="ARBA00004479"/>
    </source>
</evidence>
<keyword evidence="13 19" id="KW-0067">ATP-binding</keyword>
<comment type="similarity">
    <text evidence="3">In the N-terminal section; belongs to the leguminous lectin family.</text>
</comment>
<evidence type="ECO:0000256" key="13">
    <source>
        <dbReference type="ARBA" id="ARBA00022840"/>
    </source>
</evidence>
<feature type="signal peptide" evidence="21">
    <location>
        <begin position="1"/>
        <end position="27"/>
    </location>
</feature>
<dbReference type="GO" id="GO:0004674">
    <property type="term" value="F:protein serine/threonine kinase activity"/>
    <property type="evidence" value="ECO:0007669"/>
    <property type="project" value="UniProtKB-KW"/>
</dbReference>
<keyword evidence="8 20" id="KW-0812">Transmembrane</keyword>
<dbReference type="PROSITE" id="PS00107">
    <property type="entry name" value="PROTEIN_KINASE_ATP"/>
    <property type="match status" value="1"/>
</dbReference>
<dbReference type="InterPro" id="IPR011009">
    <property type="entry name" value="Kinase-like_dom_sf"/>
</dbReference>
<keyword evidence="14 20" id="KW-1133">Transmembrane helix</keyword>
<dbReference type="InterPro" id="IPR001220">
    <property type="entry name" value="Legume_lectin_dom"/>
</dbReference>
<name>A0AAV2G7A7_9ROSI</name>
<organism evidence="23 24">
    <name type="scientific">Linum trigynum</name>
    <dbReference type="NCBI Taxonomy" id="586398"/>
    <lineage>
        <taxon>Eukaryota</taxon>
        <taxon>Viridiplantae</taxon>
        <taxon>Streptophyta</taxon>
        <taxon>Embryophyta</taxon>
        <taxon>Tracheophyta</taxon>
        <taxon>Spermatophyta</taxon>
        <taxon>Magnoliopsida</taxon>
        <taxon>eudicotyledons</taxon>
        <taxon>Gunneridae</taxon>
        <taxon>Pentapetalae</taxon>
        <taxon>rosids</taxon>
        <taxon>fabids</taxon>
        <taxon>Malpighiales</taxon>
        <taxon>Linaceae</taxon>
        <taxon>Linum</taxon>
    </lineage>
</organism>
<evidence type="ECO:0000313" key="23">
    <source>
        <dbReference type="EMBL" id="CAL1406556.1"/>
    </source>
</evidence>
<keyword evidence="10" id="KW-0430">Lectin</keyword>
<accession>A0AAV2G7A7</accession>
<dbReference type="FunFam" id="1.10.510.10:FF:000108">
    <property type="entry name" value="L-type lectin-domain containing receptor kinase S.4"/>
    <property type="match status" value="1"/>
</dbReference>
<dbReference type="SUPFAM" id="SSF56112">
    <property type="entry name" value="Protein kinase-like (PK-like)"/>
    <property type="match status" value="1"/>
</dbReference>
<dbReference type="GO" id="GO:0005524">
    <property type="term" value="F:ATP binding"/>
    <property type="evidence" value="ECO:0007669"/>
    <property type="project" value="UniProtKB-UniRule"/>
</dbReference>
<keyword evidence="6" id="KW-0723">Serine/threonine-protein kinase</keyword>
<dbReference type="SUPFAM" id="SSF49899">
    <property type="entry name" value="Concanavalin A-like lectins/glucanases"/>
    <property type="match status" value="1"/>
</dbReference>
<evidence type="ECO:0000256" key="6">
    <source>
        <dbReference type="ARBA" id="ARBA00022527"/>
    </source>
</evidence>
<protein>
    <recommendedName>
        <fullName evidence="5">non-specific serine/threonine protein kinase</fullName>
        <ecNumber evidence="5">2.7.11.1</ecNumber>
    </recommendedName>
</protein>
<comment type="similarity">
    <text evidence="4">In the C-terminal section; belongs to the protein kinase superfamily. Ser/Thr protein kinase family.</text>
</comment>
<evidence type="ECO:0000256" key="11">
    <source>
        <dbReference type="ARBA" id="ARBA00022741"/>
    </source>
</evidence>
<keyword evidence="12" id="KW-0418">Kinase</keyword>
<keyword evidence="7" id="KW-0808">Transferase</keyword>
<keyword evidence="15 20" id="KW-0472">Membrane</keyword>
<dbReference type="PROSITE" id="PS00108">
    <property type="entry name" value="PROTEIN_KINASE_ST"/>
    <property type="match status" value="1"/>
</dbReference>
<comment type="catalytic activity">
    <reaction evidence="17">
        <text>L-threonyl-[protein] + ATP = O-phospho-L-threonyl-[protein] + ADP + H(+)</text>
        <dbReference type="Rhea" id="RHEA:46608"/>
        <dbReference type="Rhea" id="RHEA-COMP:11060"/>
        <dbReference type="Rhea" id="RHEA-COMP:11605"/>
        <dbReference type="ChEBI" id="CHEBI:15378"/>
        <dbReference type="ChEBI" id="CHEBI:30013"/>
        <dbReference type="ChEBI" id="CHEBI:30616"/>
        <dbReference type="ChEBI" id="CHEBI:61977"/>
        <dbReference type="ChEBI" id="CHEBI:456216"/>
        <dbReference type="EC" id="2.7.11.1"/>
    </reaction>
</comment>
<dbReference type="FunFam" id="3.30.200.20:FF:000621">
    <property type="entry name" value="Putative L-type lectin-domain containing receptor kinase VII.2"/>
    <property type="match status" value="1"/>
</dbReference>
<evidence type="ECO:0000256" key="7">
    <source>
        <dbReference type="ARBA" id="ARBA00022679"/>
    </source>
</evidence>
<evidence type="ECO:0000256" key="5">
    <source>
        <dbReference type="ARBA" id="ARBA00012513"/>
    </source>
</evidence>
<dbReference type="InterPro" id="IPR008271">
    <property type="entry name" value="Ser/Thr_kinase_AS"/>
</dbReference>
<dbReference type="CDD" id="cd06899">
    <property type="entry name" value="lectin_legume_LecRK_Arcelin_ConA"/>
    <property type="match status" value="1"/>
</dbReference>
<dbReference type="GO" id="GO:0016020">
    <property type="term" value="C:membrane"/>
    <property type="evidence" value="ECO:0007669"/>
    <property type="project" value="UniProtKB-SubCell"/>
</dbReference>
<keyword evidence="9 21" id="KW-0732">Signal</keyword>
<dbReference type="Proteomes" id="UP001497516">
    <property type="component" value="Chromosome 8"/>
</dbReference>
<sequence>MHPKPLPFFTTAFFLLLHSSFFTPSSSLDFIFNADFNSTNILTVGNATVRPWPPSILSLTEAIPFSLGRAFYPSPLPTTTITTQPNASSSDSLPFHTSFIFSIVPPTRPLLPGHGFAFLFSPSAGIRSAISSQHLGLFNLTNDGSPSNRVLAVEFDVFMNQEFNDLNDNHVGVDVNSLNSIAQREAGFWRGDGGFEELRLNSAENYQVWIDYVDSRINVTMARAGEVRPRRALISEVLNLSGVFSGEMFVGFAAATGQLVESHNILAWSFSNSNASIGDALITSNLPSFVRPDQRSVFRSVGFIVGTTVVAFGIVGGILVFLILIRKRRGKNKKKEEPEEMEDWETEYWPHRIDYRVIYEATDGFNEQNVIGCGGNGKVYKGKLDGGIEVAVKKISLQNQYGLREFLAELSSLGRLKHRNLVSIRGWCKKEQGSLILVYDYMKNGSLDQKIFHSNKDSQSVLTWEQRMKILRDAASGILYLHEGWEVKVLHRDIKASNVLLDKEMNARLGDFGLAKMHSHGQLATTTQVVGTVGYMAPEMMTTGRATTQTDVFGFGVLILEVVCGRRPVEEGKPSLVDEVRKVVMEGRDVVSAVDGRVRESSGFGDEEVKRVLQLGLMCAYCDPRVRPTMRQVVKALERGNDERQVDAWDVDLVVSGEGNGSSSSGGVWSGYQHGLYGAELPTLDHVLQSFPSSVSLLTSDVIVEGR</sequence>
<evidence type="ECO:0000256" key="9">
    <source>
        <dbReference type="ARBA" id="ARBA00022729"/>
    </source>
</evidence>
<evidence type="ECO:0000256" key="8">
    <source>
        <dbReference type="ARBA" id="ARBA00022692"/>
    </source>
</evidence>
<evidence type="ECO:0000256" key="2">
    <source>
        <dbReference type="ARBA" id="ARBA00007606"/>
    </source>
</evidence>
<feature type="transmembrane region" description="Helical" evidence="20">
    <location>
        <begin position="301"/>
        <end position="325"/>
    </location>
</feature>
<dbReference type="SMART" id="SM00220">
    <property type="entry name" value="S_TKc"/>
    <property type="match status" value="1"/>
</dbReference>
<dbReference type="GO" id="GO:0030246">
    <property type="term" value="F:carbohydrate binding"/>
    <property type="evidence" value="ECO:0007669"/>
    <property type="project" value="UniProtKB-KW"/>
</dbReference>
<dbReference type="PANTHER" id="PTHR27007">
    <property type="match status" value="1"/>
</dbReference>
<evidence type="ECO:0000256" key="21">
    <source>
        <dbReference type="SAM" id="SignalP"/>
    </source>
</evidence>
<dbReference type="Gene3D" id="2.60.120.200">
    <property type="match status" value="1"/>
</dbReference>
<comment type="catalytic activity">
    <reaction evidence="18">
        <text>L-seryl-[protein] + ATP = O-phospho-L-seryl-[protein] + ADP + H(+)</text>
        <dbReference type="Rhea" id="RHEA:17989"/>
        <dbReference type="Rhea" id="RHEA-COMP:9863"/>
        <dbReference type="Rhea" id="RHEA-COMP:11604"/>
        <dbReference type="ChEBI" id="CHEBI:15378"/>
        <dbReference type="ChEBI" id="CHEBI:29999"/>
        <dbReference type="ChEBI" id="CHEBI:30616"/>
        <dbReference type="ChEBI" id="CHEBI:83421"/>
        <dbReference type="ChEBI" id="CHEBI:456216"/>
        <dbReference type="EC" id="2.7.11.1"/>
    </reaction>
</comment>
<dbReference type="CDD" id="cd14066">
    <property type="entry name" value="STKc_IRAK"/>
    <property type="match status" value="1"/>
</dbReference>
<comment type="subcellular location">
    <subcellularLocation>
        <location evidence="1">Membrane</location>
        <topology evidence="1">Single-pass type I membrane protein</topology>
    </subcellularLocation>
</comment>